<sequence>MSVDGSLPNRRAIVDEQATVPPDVRVVLVIRPTVIMARAFKPGDPAPTFERSVAGRPA</sequence>
<dbReference type="EMBL" id="BOON01000028">
    <property type="protein sequence ID" value="GII23384.1"/>
    <property type="molecule type" value="Genomic_DNA"/>
</dbReference>
<dbReference type="AlphaFoldDB" id="A0A8J3TEM7"/>
<dbReference type="Proteomes" id="UP000599074">
    <property type="component" value="Unassembled WGS sequence"/>
</dbReference>
<proteinExistence type="predicted"/>
<evidence type="ECO:0000313" key="2">
    <source>
        <dbReference type="Proteomes" id="UP000599074"/>
    </source>
</evidence>
<evidence type="ECO:0000313" key="1">
    <source>
        <dbReference type="EMBL" id="GII23384.1"/>
    </source>
</evidence>
<reference evidence="1" key="1">
    <citation type="submission" date="2021-01" db="EMBL/GenBank/DDBJ databases">
        <title>Whole genome shotgun sequence of Planosporangium mesophilum NBRC 109066.</title>
        <authorList>
            <person name="Komaki H."/>
            <person name="Tamura T."/>
        </authorList>
    </citation>
    <scope>NUCLEOTIDE SEQUENCE</scope>
    <source>
        <strain evidence="1">NBRC 109066</strain>
    </source>
</reference>
<accession>A0A8J3TEM7</accession>
<organism evidence="1 2">
    <name type="scientific">Planosporangium mesophilum</name>
    <dbReference type="NCBI Taxonomy" id="689768"/>
    <lineage>
        <taxon>Bacteria</taxon>
        <taxon>Bacillati</taxon>
        <taxon>Actinomycetota</taxon>
        <taxon>Actinomycetes</taxon>
        <taxon>Micromonosporales</taxon>
        <taxon>Micromonosporaceae</taxon>
        <taxon>Planosporangium</taxon>
    </lineage>
</organism>
<name>A0A8J3TEM7_9ACTN</name>
<protein>
    <submittedName>
        <fullName evidence="1">Uncharacterized protein</fullName>
    </submittedName>
</protein>
<dbReference type="RefSeq" id="WP_168115927.1">
    <property type="nucleotide sequence ID" value="NZ_BOON01000028.1"/>
</dbReference>
<comment type="caution">
    <text evidence="1">The sequence shown here is derived from an EMBL/GenBank/DDBJ whole genome shotgun (WGS) entry which is preliminary data.</text>
</comment>
<gene>
    <name evidence="1" type="ORF">Pme01_29810</name>
</gene>
<keyword evidence="2" id="KW-1185">Reference proteome</keyword>